<organism evidence="1 2">
    <name type="scientific">Microbulbifer celer</name>
    <dbReference type="NCBI Taxonomy" id="435905"/>
    <lineage>
        <taxon>Bacteria</taxon>
        <taxon>Pseudomonadati</taxon>
        <taxon>Pseudomonadota</taxon>
        <taxon>Gammaproteobacteria</taxon>
        <taxon>Cellvibrionales</taxon>
        <taxon>Microbulbiferaceae</taxon>
        <taxon>Microbulbifer</taxon>
    </lineage>
</organism>
<gene>
    <name evidence="1" type="ORF">ACFQ2X_10670</name>
</gene>
<keyword evidence="2" id="KW-1185">Reference proteome</keyword>
<proteinExistence type="predicted"/>
<protein>
    <submittedName>
        <fullName evidence="1">Uncharacterized protein</fullName>
    </submittedName>
</protein>
<sequence length="53" mass="6109">MRFAYPPYKTYEVQIFKSKAGHRVRVFRIVVAMDGGAEAYMDVLAAVLKTRTR</sequence>
<reference evidence="2" key="1">
    <citation type="journal article" date="2019" name="Int. J. Syst. Evol. Microbiol.">
        <title>The Global Catalogue of Microorganisms (GCM) 10K type strain sequencing project: providing services to taxonomists for standard genome sequencing and annotation.</title>
        <authorList>
            <consortium name="The Broad Institute Genomics Platform"/>
            <consortium name="The Broad Institute Genome Sequencing Center for Infectious Disease"/>
            <person name="Wu L."/>
            <person name="Ma J."/>
        </authorList>
    </citation>
    <scope>NUCLEOTIDE SEQUENCE [LARGE SCALE GENOMIC DNA]</scope>
    <source>
        <strain evidence="2">CCUG 54356</strain>
    </source>
</reference>
<accession>A0ABW3U9G2</accession>
<dbReference type="RefSeq" id="WP_230437239.1">
    <property type="nucleotide sequence ID" value="NZ_CP087715.1"/>
</dbReference>
<comment type="caution">
    <text evidence="1">The sequence shown here is derived from an EMBL/GenBank/DDBJ whole genome shotgun (WGS) entry which is preliminary data.</text>
</comment>
<dbReference type="Proteomes" id="UP001597264">
    <property type="component" value="Unassembled WGS sequence"/>
</dbReference>
<evidence type="ECO:0000313" key="1">
    <source>
        <dbReference type="EMBL" id="MFD1217067.1"/>
    </source>
</evidence>
<dbReference type="EMBL" id="JBHTLR010000008">
    <property type="protein sequence ID" value="MFD1217067.1"/>
    <property type="molecule type" value="Genomic_DNA"/>
</dbReference>
<evidence type="ECO:0000313" key="2">
    <source>
        <dbReference type="Proteomes" id="UP001597264"/>
    </source>
</evidence>
<name>A0ABW3U9G2_9GAMM</name>